<organism evidence="8 9">
    <name type="scientific">Tagetes erecta</name>
    <name type="common">African marigold</name>
    <dbReference type="NCBI Taxonomy" id="13708"/>
    <lineage>
        <taxon>Eukaryota</taxon>
        <taxon>Viridiplantae</taxon>
        <taxon>Streptophyta</taxon>
        <taxon>Embryophyta</taxon>
        <taxon>Tracheophyta</taxon>
        <taxon>Spermatophyta</taxon>
        <taxon>Magnoliopsida</taxon>
        <taxon>eudicotyledons</taxon>
        <taxon>Gunneridae</taxon>
        <taxon>Pentapetalae</taxon>
        <taxon>asterids</taxon>
        <taxon>campanulids</taxon>
        <taxon>Asterales</taxon>
        <taxon>Asteraceae</taxon>
        <taxon>Asteroideae</taxon>
        <taxon>Heliantheae alliance</taxon>
        <taxon>Tageteae</taxon>
        <taxon>Tagetes</taxon>
    </lineage>
</organism>
<name>A0AAD8JLY6_TARER</name>
<evidence type="ECO:0000313" key="8">
    <source>
        <dbReference type="EMBL" id="KAK1406056.1"/>
    </source>
</evidence>
<comment type="subcellular location">
    <subcellularLocation>
        <location evidence="1">Cytoplasm</location>
        <location evidence="1">Cytoskeleton</location>
    </subcellularLocation>
</comment>
<evidence type="ECO:0000256" key="4">
    <source>
        <dbReference type="ARBA" id="ARBA00022701"/>
    </source>
</evidence>
<evidence type="ECO:0000256" key="5">
    <source>
        <dbReference type="ARBA" id="ARBA00023212"/>
    </source>
</evidence>
<keyword evidence="4" id="KW-0493">Microtubule</keyword>
<reference evidence="8" key="1">
    <citation type="journal article" date="2023" name="bioRxiv">
        <title>Improved chromosome-level genome assembly for marigold (Tagetes erecta).</title>
        <authorList>
            <person name="Jiang F."/>
            <person name="Yuan L."/>
            <person name="Wang S."/>
            <person name="Wang H."/>
            <person name="Xu D."/>
            <person name="Wang A."/>
            <person name="Fan W."/>
        </authorList>
    </citation>
    <scope>NUCLEOTIDE SEQUENCE</scope>
    <source>
        <strain evidence="8">WSJ</strain>
        <tissue evidence="8">Leaf</tissue>
    </source>
</reference>
<dbReference type="InterPro" id="IPR027329">
    <property type="entry name" value="TPX2_C"/>
</dbReference>
<feature type="region of interest" description="Disordered" evidence="6">
    <location>
        <begin position="87"/>
        <end position="116"/>
    </location>
</feature>
<dbReference type="Proteomes" id="UP001229421">
    <property type="component" value="Unassembled WGS sequence"/>
</dbReference>
<evidence type="ECO:0000259" key="7">
    <source>
        <dbReference type="Pfam" id="PF06886"/>
    </source>
</evidence>
<feature type="region of interest" description="Disordered" evidence="6">
    <location>
        <begin position="491"/>
        <end position="519"/>
    </location>
</feature>
<dbReference type="AlphaFoldDB" id="A0AAD8JLY6"/>
<feature type="compositionally biased region" description="Polar residues" evidence="6">
    <location>
        <begin position="99"/>
        <end position="116"/>
    </location>
</feature>
<evidence type="ECO:0000256" key="2">
    <source>
        <dbReference type="ARBA" id="ARBA00005885"/>
    </source>
</evidence>
<comment type="similarity">
    <text evidence="2">Belongs to the TPX2 family.</text>
</comment>
<proteinExistence type="inferred from homology"/>
<feature type="domain" description="TPX2 C-terminal" evidence="7">
    <location>
        <begin position="472"/>
        <end position="507"/>
    </location>
</feature>
<evidence type="ECO:0000256" key="6">
    <source>
        <dbReference type="SAM" id="MobiDB-lite"/>
    </source>
</evidence>
<evidence type="ECO:0000313" key="9">
    <source>
        <dbReference type="Proteomes" id="UP001229421"/>
    </source>
</evidence>
<keyword evidence="9" id="KW-1185">Reference proteome</keyword>
<dbReference type="PANTHER" id="PTHR47067">
    <property type="entry name" value="TPX2 (TARGETING PROTEIN FOR XKLP2) PROTEIN FAMILY-RELATED"/>
    <property type="match status" value="1"/>
</dbReference>
<evidence type="ECO:0000256" key="3">
    <source>
        <dbReference type="ARBA" id="ARBA00022490"/>
    </source>
</evidence>
<dbReference type="Pfam" id="PF06886">
    <property type="entry name" value="TPX2"/>
    <property type="match status" value="1"/>
</dbReference>
<dbReference type="EMBL" id="JAUHHV010000013">
    <property type="protein sequence ID" value="KAK1406056.1"/>
    <property type="molecule type" value="Genomic_DNA"/>
</dbReference>
<protein>
    <recommendedName>
        <fullName evidence="7">TPX2 C-terminal domain-containing protein</fullName>
    </recommendedName>
</protein>
<feature type="compositionally biased region" description="Polar residues" evidence="6">
    <location>
        <begin position="448"/>
        <end position="458"/>
    </location>
</feature>
<dbReference type="GO" id="GO:0005874">
    <property type="term" value="C:microtubule"/>
    <property type="evidence" value="ECO:0007669"/>
    <property type="project" value="UniProtKB-KW"/>
</dbReference>
<dbReference type="PANTHER" id="PTHR47067:SF16">
    <property type="entry name" value="TPX2 (TARGETING PROTEIN FOR XKLP2) PROTEIN FAMILY"/>
    <property type="match status" value="1"/>
</dbReference>
<dbReference type="InterPro" id="IPR044216">
    <property type="entry name" value="WDL7"/>
</dbReference>
<feature type="region of interest" description="Disordered" evidence="6">
    <location>
        <begin position="447"/>
        <end position="470"/>
    </location>
</feature>
<accession>A0AAD8JLY6</accession>
<gene>
    <name evidence="8" type="ORF">QVD17_42253</name>
</gene>
<keyword evidence="5" id="KW-0206">Cytoskeleton</keyword>
<keyword evidence="3" id="KW-0963">Cytoplasm</keyword>
<feature type="compositionally biased region" description="Basic and acidic residues" evidence="6">
    <location>
        <begin position="491"/>
        <end position="507"/>
    </location>
</feature>
<sequence length="567" mass="62473">MGEAAAAPCLMRSVSQPLFASRQGGDPLRALTTSVSFGRFMTEPLDWERWSSFSHNRIQEDVQKHSRPGAVAEKKAFFEAYFNRFASKKPPNKENKPPQTNASPLTLSNTQKIQSPTVATDENREALSEITPNQDVSSPSISLVSSKSGNVDGIVSSNHRVELELSSNKDVSSPLTNLVCSKVGNVDGIVSSNQGVELELSSNKDVRSPLANLVPTETGNVDDIISSTSQVGYEKPSSSTSTNLVYSQVGNVEDVVSSDRGAEGEIASNKDACSSTTNLVFSENGNVNDIILSGEQMEQERRSTENVSLENQWCRVNQSSHVDKNKKTQIKDKIARQTKIENFSVKSSSRIAPIPEIHPEKQIFKCNPRDKIARQTKTEFFSIKSSSGIAAIPEIHPKNQIFKCNSRVPSVNVVKKISQALPRSENKRSKPLVDRSNNDNKTVVLKSHLTNHSEASKVSTKKPRSVTVPSSFNFKSDERAAKRKQFFQKLEEKPKLKEQARSDDKRLRGSTALEAKPCASEIKGPSNKIQKVQLTRACLQKLGMKPKNFIEINKKMLSSSMACLPSL</sequence>
<comment type="caution">
    <text evidence="8">The sequence shown here is derived from an EMBL/GenBank/DDBJ whole genome shotgun (WGS) entry which is preliminary data.</text>
</comment>
<evidence type="ECO:0000256" key="1">
    <source>
        <dbReference type="ARBA" id="ARBA00004245"/>
    </source>
</evidence>